<dbReference type="RefSeq" id="XP_007409122.1">
    <property type="nucleotide sequence ID" value="XM_007409060.1"/>
</dbReference>
<feature type="region of interest" description="Disordered" evidence="1">
    <location>
        <begin position="626"/>
        <end position="705"/>
    </location>
</feature>
<dbReference type="HOGENOM" id="CLU_297913_0_0_1"/>
<reference evidence="3" key="1">
    <citation type="journal article" date="2011" name="Proc. Natl. Acad. Sci. U.S.A.">
        <title>Obligate biotrophy features unraveled by the genomic analysis of rust fungi.</title>
        <authorList>
            <person name="Duplessis S."/>
            <person name="Cuomo C.A."/>
            <person name="Lin Y.-C."/>
            <person name="Aerts A."/>
            <person name="Tisserant E."/>
            <person name="Veneault-Fourrey C."/>
            <person name="Joly D.L."/>
            <person name="Hacquard S."/>
            <person name="Amselem J."/>
            <person name="Cantarel B.L."/>
            <person name="Chiu R."/>
            <person name="Coutinho P.M."/>
            <person name="Feau N."/>
            <person name="Field M."/>
            <person name="Frey P."/>
            <person name="Gelhaye E."/>
            <person name="Goldberg J."/>
            <person name="Grabherr M.G."/>
            <person name="Kodira C.D."/>
            <person name="Kohler A."/>
            <person name="Kuees U."/>
            <person name="Lindquist E.A."/>
            <person name="Lucas S.M."/>
            <person name="Mago R."/>
            <person name="Mauceli E."/>
            <person name="Morin E."/>
            <person name="Murat C."/>
            <person name="Pangilinan J.L."/>
            <person name="Park R."/>
            <person name="Pearson M."/>
            <person name="Quesneville H."/>
            <person name="Rouhier N."/>
            <person name="Sakthikumar S."/>
            <person name="Salamov A.A."/>
            <person name="Schmutz J."/>
            <person name="Selles B."/>
            <person name="Shapiro H."/>
            <person name="Tanguay P."/>
            <person name="Tuskan G.A."/>
            <person name="Henrissat B."/>
            <person name="Van de Peer Y."/>
            <person name="Rouze P."/>
            <person name="Ellis J.G."/>
            <person name="Dodds P.N."/>
            <person name="Schein J.E."/>
            <person name="Zhong S."/>
            <person name="Hamelin R.C."/>
            <person name="Grigoriev I.V."/>
            <person name="Szabo L.J."/>
            <person name="Martin F."/>
        </authorList>
    </citation>
    <scope>NUCLEOTIDE SEQUENCE [LARGE SCALE GENOMIC DNA]</scope>
    <source>
        <strain evidence="3">98AG31 / pathotype 3-4-7</strain>
    </source>
</reference>
<dbReference type="Proteomes" id="UP000001072">
    <property type="component" value="Unassembled WGS sequence"/>
</dbReference>
<feature type="compositionally biased region" description="Polar residues" evidence="1">
    <location>
        <begin position="151"/>
        <end position="192"/>
    </location>
</feature>
<evidence type="ECO:0000256" key="1">
    <source>
        <dbReference type="SAM" id="MobiDB-lite"/>
    </source>
</evidence>
<feature type="compositionally biased region" description="Polar residues" evidence="1">
    <location>
        <begin position="333"/>
        <end position="348"/>
    </location>
</feature>
<evidence type="ECO:0000313" key="2">
    <source>
        <dbReference type="EMBL" id="EGG07790.1"/>
    </source>
</evidence>
<evidence type="ECO:0000313" key="3">
    <source>
        <dbReference type="Proteomes" id="UP000001072"/>
    </source>
</evidence>
<feature type="region of interest" description="Disordered" evidence="1">
    <location>
        <begin position="570"/>
        <end position="612"/>
    </location>
</feature>
<feature type="compositionally biased region" description="Polar residues" evidence="1">
    <location>
        <begin position="651"/>
        <end position="667"/>
    </location>
</feature>
<feature type="compositionally biased region" description="Polar residues" evidence="1">
    <location>
        <begin position="281"/>
        <end position="291"/>
    </location>
</feature>
<feature type="compositionally biased region" description="Polar residues" evidence="1">
    <location>
        <begin position="58"/>
        <end position="67"/>
    </location>
</feature>
<feature type="compositionally biased region" description="Polar residues" evidence="1">
    <location>
        <begin position="586"/>
        <end position="611"/>
    </location>
</feature>
<keyword evidence="3" id="KW-1185">Reference proteome</keyword>
<feature type="region of interest" description="Disordered" evidence="1">
    <location>
        <begin position="151"/>
        <end position="291"/>
    </location>
</feature>
<feature type="region of interest" description="Disordered" evidence="1">
    <location>
        <begin position="502"/>
        <end position="524"/>
    </location>
</feature>
<dbReference type="EMBL" id="GL883103">
    <property type="protein sequence ID" value="EGG07790.1"/>
    <property type="molecule type" value="Genomic_DNA"/>
</dbReference>
<feature type="compositionally biased region" description="Polar residues" evidence="1">
    <location>
        <begin position="10"/>
        <end position="25"/>
    </location>
</feature>
<name>F4RIQ4_MELLP</name>
<protein>
    <submittedName>
        <fullName evidence="2">Uncharacterized protein</fullName>
    </submittedName>
</protein>
<accession>F4RIQ4</accession>
<feature type="region of interest" description="Disordered" evidence="1">
    <location>
        <begin position="1"/>
        <end position="93"/>
    </location>
</feature>
<feature type="compositionally biased region" description="Polar residues" evidence="1">
    <location>
        <begin position="202"/>
        <end position="226"/>
    </location>
</feature>
<dbReference type="GeneID" id="18933851"/>
<feature type="compositionally biased region" description="Polar residues" evidence="1">
    <location>
        <begin position="238"/>
        <end position="274"/>
    </location>
</feature>
<feature type="compositionally biased region" description="Polar residues" evidence="1">
    <location>
        <begin position="383"/>
        <end position="409"/>
    </location>
</feature>
<sequence>MNQSNHDHNTLSSNTDLHSNGNSDNPPGRPSGPIASPHSEPIAVEKSDSLDKAVDLQLNHSSNNTFGYDSLQIEKSSQSRRELTCDTTTETNEEDPAFISAQLQCEISKAQQSLADYDSSDMEMEDKTSLSQNPSHNHLCMEARKDINNELQSESARHSNPNDPKNTIKESSQSASCTSSNPILPSTTTTSAEDPCILPIASSESTSDNREMLNSANSTNPDNIQNPIGGDSHFESPTPLNKFSLSTNAPIPDNSSDLSPISSQSTSGNEQINLNPRLDSTKNSNSPAFSENSAHLTVNSFRSAADEVSDVNGILTIEVHPLIDSSKGKSEEAQPQNSATSTVNSFQNAADEASDANGLPTIECHPVIDSSQEEAEESQPQPNRKQTLSSGISRPSKIVQSRVETSNGLIHTEDHHSDTKALRASTALPVYSKLIAALEEAKNSNCLTDPIEKDLENLTLRCKVTGNAIIQNKPLPPADKLWIIIDDEDEDLGAKYQFSLQPLDSKGRHSPEKSDCSPSTSDNILPIQMNNEVIKNLDLTKNRNALVEKTQVKTRKDSISKEEFMLSSKFSSDLDCEEQENHTKLAKSQQEIKQSENLASHSPRSQTSNDKLQAKVRIFAVSESISNVNSEEENPERERPARAPDSHQKIDQSQNGSTQSTESQARNETQRTRSHDQTPISNTPVCNPCAESEKSTDQIQSPVGQINLPVSVAHKKELRKRQATTVEGGSADLTDSDTSLVSTKKVTRKSKERNSGKVCSKEKVGEGEVTKQAVGMKRRKIVGGNESLVVFIFFIGSSQTEKELSQLLSPYGTHQTSRNSKLAAWDALNALLERRRVGEPLNQVFLDSIDGGTSNVVIRTEYNAQNWFEAINKEILNGNVVPQLFNCHKGEPAYAAGFFNTLFVKSESLTEKVPDNVPEVWHQTWRSMRMSLRPSPTRVSAFLKVLLDSVLLTGKTFLKNPPVSDQEKAMTGVQAVCQALKWLNSQKTSKGSKNKTIRLLDSDNADSLVDIGLIQQWQSLFIKVVESYVALYFEVNYILKEDASPDDKAVALKFKKDWKGNSIKSPTLSYLTMFACCGIRGLICCSGDVNVTPAGQMMSFAVLSEWMCKQRKDFKVIEPIFKRSNQTLMKLMDGLFDEESHFIMPEITWRLTYKRQ</sequence>
<feature type="compositionally biased region" description="Basic and acidic residues" evidence="1">
    <location>
        <begin position="43"/>
        <end position="54"/>
    </location>
</feature>
<feature type="region of interest" description="Disordered" evidence="1">
    <location>
        <begin position="325"/>
        <end position="417"/>
    </location>
</feature>
<proteinExistence type="predicted"/>
<gene>
    <name evidence="2" type="ORF">MELLADRAFT_85444</name>
</gene>
<organism evidence="3">
    <name type="scientific">Melampsora larici-populina (strain 98AG31 / pathotype 3-4-7)</name>
    <name type="common">Poplar leaf rust fungus</name>
    <dbReference type="NCBI Taxonomy" id="747676"/>
    <lineage>
        <taxon>Eukaryota</taxon>
        <taxon>Fungi</taxon>
        <taxon>Dikarya</taxon>
        <taxon>Basidiomycota</taxon>
        <taxon>Pucciniomycotina</taxon>
        <taxon>Pucciniomycetes</taxon>
        <taxon>Pucciniales</taxon>
        <taxon>Melampsoraceae</taxon>
        <taxon>Melampsora</taxon>
    </lineage>
</organism>
<dbReference type="AlphaFoldDB" id="F4RIQ4"/>
<feature type="region of interest" description="Disordered" evidence="1">
    <location>
        <begin position="114"/>
        <end position="137"/>
    </location>
</feature>
<dbReference type="InParanoid" id="F4RIQ4"/>
<dbReference type="KEGG" id="mlr:MELLADRAFT_85444"/>
<feature type="compositionally biased region" description="Basic and acidic residues" evidence="1">
    <location>
        <begin position="505"/>
        <end position="515"/>
    </location>
</feature>
<feature type="compositionally biased region" description="Basic and acidic residues" evidence="1">
    <location>
        <begin position="636"/>
        <end position="650"/>
    </location>
</feature>
<dbReference type="VEuPathDB" id="FungiDB:MELLADRAFT_85444"/>